<dbReference type="EMBL" id="CAFBON010000164">
    <property type="protein sequence ID" value="CAB4997153.1"/>
    <property type="molecule type" value="Genomic_DNA"/>
</dbReference>
<dbReference type="NCBIfam" id="TIGR00739">
    <property type="entry name" value="yajC"/>
    <property type="match status" value="1"/>
</dbReference>
<keyword evidence="2" id="KW-0813">Transport</keyword>
<dbReference type="EMBL" id="CAEZYY010000002">
    <property type="protein sequence ID" value="CAB4739949.1"/>
    <property type="molecule type" value="Genomic_DNA"/>
</dbReference>
<keyword evidence="6 10" id="KW-1133">Transmembrane helix</keyword>
<keyword evidence="7" id="KW-0811">Translocation</keyword>
<evidence type="ECO:0000313" key="15">
    <source>
        <dbReference type="EMBL" id="CAB5066580.1"/>
    </source>
</evidence>
<reference evidence="15" key="1">
    <citation type="submission" date="2020-05" db="EMBL/GenBank/DDBJ databases">
        <authorList>
            <person name="Chiriac C."/>
            <person name="Salcher M."/>
            <person name="Ghai R."/>
            <person name="Kavagutti S V."/>
        </authorList>
    </citation>
    <scope>NUCLEOTIDE SEQUENCE</scope>
</reference>
<evidence type="ECO:0000256" key="2">
    <source>
        <dbReference type="ARBA" id="ARBA00022448"/>
    </source>
</evidence>
<feature type="region of interest" description="Disordered" evidence="9">
    <location>
        <begin position="97"/>
        <end position="137"/>
    </location>
</feature>
<keyword evidence="5" id="KW-0653">Protein transport</keyword>
<evidence type="ECO:0000313" key="12">
    <source>
        <dbReference type="EMBL" id="CAB4739949.1"/>
    </source>
</evidence>
<comment type="subcellular location">
    <subcellularLocation>
        <location evidence="1">Cell membrane</location>
        <topology evidence="1">Single-pass membrane protein</topology>
    </subcellularLocation>
</comment>
<gene>
    <name evidence="11" type="ORF">UFOPK2602_01613</name>
    <name evidence="12" type="ORF">UFOPK2806_00302</name>
    <name evidence="13" type="ORF">UFOPK3417_01155</name>
    <name evidence="14" type="ORF">UFOPK3954_01527</name>
    <name evidence="15" type="ORF">UFOPK4306_01858</name>
</gene>
<evidence type="ECO:0000256" key="9">
    <source>
        <dbReference type="SAM" id="MobiDB-lite"/>
    </source>
</evidence>
<evidence type="ECO:0000256" key="6">
    <source>
        <dbReference type="ARBA" id="ARBA00022989"/>
    </source>
</evidence>
<dbReference type="GO" id="GO:0015031">
    <property type="term" value="P:protein transport"/>
    <property type="evidence" value="ECO:0007669"/>
    <property type="project" value="UniProtKB-KW"/>
</dbReference>
<evidence type="ECO:0000313" key="14">
    <source>
        <dbReference type="EMBL" id="CAB4997153.1"/>
    </source>
</evidence>
<feature type="compositionally biased region" description="Basic and acidic residues" evidence="9">
    <location>
        <begin position="126"/>
        <end position="137"/>
    </location>
</feature>
<sequence>MYLAILAATKKSSGSGLLTFIPILAIGGAMYFLLIRPQRKRMKDQQGLLKTIDEGDEIITSGGIYGFVTAVDGDVLWVEIDHEKKVEIRIHRSSVSRKINPTVEPAGGEPVVVDPNASLPSPTDADQGKADDGKASQ</sequence>
<evidence type="ECO:0000256" key="4">
    <source>
        <dbReference type="ARBA" id="ARBA00022692"/>
    </source>
</evidence>
<dbReference type="PANTHER" id="PTHR33909">
    <property type="entry name" value="SEC TRANSLOCON ACCESSORY COMPLEX SUBUNIT YAJC"/>
    <property type="match status" value="1"/>
</dbReference>
<keyword evidence="3" id="KW-1003">Cell membrane</keyword>
<dbReference type="PRINTS" id="PR01853">
    <property type="entry name" value="YAJCTRNLCASE"/>
</dbReference>
<dbReference type="AlphaFoldDB" id="A0A6J7UKR9"/>
<evidence type="ECO:0000256" key="5">
    <source>
        <dbReference type="ARBA" id="ARBA00022927"/>
    </source>
</evidence>
<protein>
    <submittedName>
        <fullName evidence="15">Unannotated protein</fullName>
    </submittedName>
</protein>
<evidence type="ECO:0000256" key="1">
    <source>
        <dbReference type="ARBA" id="ARBA00004162"/>
    </source>
</evidence>
<evidence type="ECO:0000256" key="8">
    <source>
        <dbReference type="ARBA" id="ARBA00023136"/>
    </source>
</evidence>
<dbReference type="Pfam" id="PF02699">
    <property type="entry name" value="YajC"/>
    <property type="match status" value="1"/>
</dbReference>
<dbReference type="PANTHER" id="PTHR33909:SF1">
    <property type="entry name" value="SEC TRANSLOCON ACCESSORY COMPLEX SUBUNIT YAJC"/>
    <property type="match status" value="1"/>
</dbReference>
<dbReference type="GO" id="GO:0005886">
    <property type="term" value="C:plasma membrane"/>
    <property type="evidence" value="ECO:0007669"/>
    <property type="project" value="UniProtKB-SubCell"/>
</dbReference>
<evidence type="ECO:0000256" key="3">
    <source>
        <dbReference type="ARBA" id="ARBA00022475"/>
    </source>
</evidence>
<organism evidence="15">
    <name type="scientific">freshwater metagenome</name>
    <dbReference type="NCBI Taxonomy" id="449393"/>
    <lineage>
        <taxon>unclassified sequences</taxon>
        <taxon>metagenomes</taxon>
        <taxon>ecological metagenomes</taxon>
    </lineage>
</organism>
<evidence type="ECO:0000256" key="10">
    <source>
        <dbReference type="SAM" id="Phobius"/>
    </source>
</evidence>
<dbReference type="EMBL" id="CAFBLR010000109">
    <property type="protein sequence ID" value="CAB4878650.1"/>
    <property type="molecule type" value="Genomic_DNA"/>
</dbReference>
<dbReference type="EMBL" id="CAEZXX010000122">
    <property type="protein sequence ID" value="CAB4719148.1"/>
    <property type="molecule type" value="Genomic_DNA"/>
</dbReference>
<evidence type="ECO:0000313" key="11">
    <source>
        <dbReference type="EMBL" id="CAB4719148.1"/>
    </source>
</evidence>
<keyword evidence="8 10" id="KW-0472">Membrane</keyword>
<name>A0A6J7UKR9_9ZZZZ</name>
<keyword evidence="4 10" id="KW-0812">Transmembrane</keyword>
<dbReference type="SMART" id="SM01323">
    <property type="entry name" value="YajC"/>
    <property type="match status" value="1"/>
</dbReference>
<dbReference type="InterPro" id="IPR003849">
    <property type="entry name" value="Preprotein_translocase_YajC"/>
</dbReference>
<evidence type="ECO:0000256" key="7">
    <source>
        <dbReference type="ARBA" id="ARBA00023010"/>
    </source>
</evidence>
<dbReference type="EMBL" id="CAFBQP010000079">
    <property type="protein sequence ID" value="CAB5066580.1"/>
    <property type="molecule type" value="Genomic_DNA"/>
</dbReference>
<evidence type="ECO:0000313" key="13">
    <source>
        <dbReference type="EMBL" id="CAB4878650.1"/>
    </source>
</evidence>
<accession>A0A6J7UKR9</accession>
<proteinExistence type="predicted"/>
<feature type="transmembrane region" description="Helical" evidence="10">
    <location>
        <begin position="16"/>
        <end position="35"/>
    </location>
</feature>